<feature type="non-terminal residue" evidence="2">
    <location>
        <position position="1"/>
    </location>
</feature>
<evidence type="ECO:0000313" key="3">
    <source>
        <dbReference type="Proteomes" id="UP000703661"/>
    </source>
</evidence>
<dbReference type="EMBL" id="JAAAID010000884">
    <property type="protein sequence ID" value="KAG0013162.1"/>
    <property type="molecule type" value="Genomic_DNA"/>
</dbReference>
<protein>
    <submittedName>
        <fullName evidence="2">Uncharacterized protein</fullName>
    </submittedName>
</protein>
<gene>
    <name evidence="2" type="ORF">BGZ80_011255</name>
</gene>
<comment type="caution">
    <text evidence="2">The sequence shown here is derived from an EMBL/GenBank/DDBJ whole genome shotgun (WGS) entry which is preliminary data.</text>
</comment>
<organism evidence="2 3">
    <name type="scientific">Entomortierella chlamydospora</name>
    <dbReference type="NCBI Taxonomy" id="101097"/>
    <lineage>
        <taxon>Eukaryota</taxon>
        <taxon>Fungi</taxon>
        <taxon>Fungi incertae sedis</taxon>
        <taxon>Mucoromycota</taxon>
        <taxon>Mortierellomycotina</taxon>
        <taxon>Mortierellomycetes</taxon>
        <taxon>Mortierellales</taxon>
        <taxon>Mortierellaceae</taxon>
        <taxon>Entomortierella</taxon>
    </lineage>
</organism>
<evidence type="ECO:0000256" key="1">
    <source>
        <dbReference type="SAM" id="MobiDB-lite"/>
    </source>
</evidence>
<keyword evidence="3" id="KW-1185">Reference proteome</keyword>
<reference evidence="2" key="1">
    <citation type="journal article" date="2020" name="Fungal Divers.">
        <title>Resolving the Mortierellaceae phylogeny through synthesis of multi-gene phylogenetics and phylogenomics.</title>
        <authorList>
            <person name="Vandepol N."/>
            <person name="Liber J."/>
            <person name="Desiro A."/>
            <person name="Na H."/>
            <person name="Kennedy M."/>
            <person name="Barry K."/>
            <person name="Grigoriev I.V."/>
            <person name="Miller A.N."/>
            <person name="O'Donnell K."/>
            <person name="Stajich J.E."/>
            <person name="Bonito G."/>
        </authorList>
    </citation>
    <scope>NUCLEOTIDE SEQUENCE</scope>
    <source>
        <strain evidence="2">NRRL 2769</strain>
    </source>
</reference>
<name>A0A9P6MU53_9FUNG</name>
<dbReference type="Proteomes" id="UP000703661">
    <property type="component" value="Unassembled WGS sequence"/>
</dbReference>
<evidence type="ECO:0000313" key="2">
    <source>
        <dbReference type="EMBL" id="KAG0013162.1"/>
    </source>
</evidence>
<sequence>VEPTDSPLASLSGGGPMDEELSADQVQALLEQTIAAANNTRNINSNNNNNNMNNINGSNNNHHINGNNSYNLQQQIFRHQLVPNHGLELNGVQDGFHSTNWPGMM</sequence>
<accession>A0A9P6MU53</accession>
<feature type="region of interest" description="Disordered" evidence="1">
    <location>
        <begin position="40"/>
        <end position="68"/>
    </location>
</feature>
<dbReference type="AlphaFoldDB" id="A0A9P6MU53"/>
<proteinExistence type="predicted"/>
<feature type="region of interest" description="Disordered" evidence="1">
    <location>
        <begin position="1"/>
        <end position="21"/>
    </location>
</feature>